<dbReference type="PANTHER" id="PTHR47293:SF68">
    <property type="entry name" value="JACALIN-RELATED LECTIN 3"/>
    <property type="match status" value="1"/>
</dbReference>
<comment type="caution">
    <text evidence="3">The sequence shown here is derived from an EMBL/GenBank/DDBJ whole genome shotgun (WGS) entry which is preliminary data.</text>
</comment>
<name>A0A4S8I5M6_MUSBA</name>
<dbReference type="Pfam" id="PF01419">
    <property type="entry name" value="Jacalin"/>
    <property type="match status" value="1"/>
</dbReference>
<protein>
    <recommendedName>
        <fullName evidence="2">Jacalin-type lectin domain-containing protein</fullName>
    </recommendedName>
</protein>
<evidence type="ECO:0000256" key="1">
    <source>
        <dbReference type="ARBA" id="ARBA00022734"/>
    </source>
</evidence>
<accession>A0A4S8I5M6</accession>
<dbReference type="Proteomes" id="UP000317650">
    <property type="component" value="Unassembled WGS sequence"/>
</dbReference>
<gene>
    <name evidence="3" type="ORF">C4D60_Mb00t07110</name>
</gene>
<dbReference type="PANTHER" id="PTHR47293">
    <property type="entry name" value="JACALIN-RELATED LECTIN 3"/>
    <property type="match status" value="1"/>
</dbReference>
<dbReference type="EMBL" id="PYDT01000179">
    <property type="protein sequence ID" value="THU43163.1"/>
    <property type="molecule type" value="Genomic_DNA"/>
</dbReference>
<evidence type="ECO:0000313" key="3">
    <source>
        <dbReference type="EMBL" id="THU43163.1"/>
    </source>
</evidence>
<evidence type="ECO:0000313" key="4">
    <source>
        <dbReference type="Proteomes" id="UP000317650"/>
    </source>
</evidence>
<sequence length="90" mass="9930">MERGTFIVLKKDEYFNSISGFYGPTIPEDVIVIKQLTLGTNKGTSVTVGTTQGGDFPFPYSPLPPHYKIVGFHGRASTVIEAIGIYYEKK</sequence>
<dbReference type="SMR" id="A0A4S8I5M6"/>
<keyword evidence="1" id="KW-0430">Lectin</keyword>
<dbReference type="GO" id="GO:0030246">
    <property type="term" value="F:carbohydrate binding"/>
    <property type="evidence" value="ECO:0007669"/>
    <property type="project" value="UniProtKB-KW"/>
</dbReference>
<organism evidence="3 4">
    <name type="scientific">Musa balbisiana</name>
    <name type="common">Banana</name>
    <dbReference type="NCBI Taxonomy" id="52838"/>
    <lineage>
        <taxon>Eukaryota</taxon>
        <taxon>Viridiplantae</taxon>
        <taxon>Streptophyta</taxon>
        <taxon>Embryophyta</taxon>
        <taxon>Tracheophyta</taxon>
        <taxon>Spermatophyta</taxon>
        <taxon>Magnoliopsida</taxon>
        <taxon>Liliopsida</taxon>
        <taxon>Zingiberales</taxon>
        <taxon>Musaceae</taxon>
        <taxon>Musa</taxon>
    </lineage>
</organism>
<keyword evidence="4" id="KW-1185">Reference proteome</keyword>
<evidence type="ECO:0000259" key="2">
    <source>
        <dbReference type="PROSITE" id="PS51752"/>
    </source>
</evidence>
<dbReference type="Gene3D" id="2.100.10.30">
    <property type="entry name" value="Jacalin-like lectin domain"/>
    <property type="match status" value="1"/>
</dbReference>
<dbReference type="PROSITE" id="PS51752">
    <property type="entry name" value="JACALIN_LECTIN"/>
    <property type="match status" value="1"/>
</dbReference>
<dbReference type="InterPro" id="IPR001229">
    <property type="entry name" value="Jacalin-like_lectin_dom"/>
</dbReference>
<dbReference type="InterPro" id="IPR036404">
    <property type="entry name" value="Jacalin-like_lectin_dom_sf"/>
</dbReference>
<feature type="domain" description="Jacalin-type lectin" evidence="2">
    <location>
        <begin position="1"/>
        <end position="89"/>
    </location>
</feature>
<proteinExistence type="predicted"/>
<dbReference type="SUPFAM" id="SSF51101">
    <property type="entry name" value="Mannose-binding lectins"/>
    <property type="match status" value="1"/>
</dbReference>
<dbReference type="AlphaFoldDB" id="A0A4S8I5M6"/>
<reference evidence="3 4" key="1">
    <citation type="journal article" date="2019" name="Nat. Plants">
        <title>Genome sequencing of Musa balbisiana reveals subgenome evolution and function divergence in polyploid bananas.</title>
        <authorList>
            <person name="Yao X."/>
        </authorList>
    </citation>
    <scope>NUCLEOTIDE SEQUENCE [LARGE SCALE GENOMIC DNA]</scope>
    <source>
        <strain evidence="4">cv. DH-PKW</strain>
        <tissue evidence="3">Leaves</tissue>
    </source>
</reference>